<evidence type="ECO:0000313" key="2">
    <source>
        <dbReference type="EMBL" id="RMB88051.1"/>
    </source>
</evidence>
<feature type="compositionally biased region" description="Basic and acidic residues" evidence="1">
    <location>
        <begin position="94"/>
        <end position="107"/>
    </location>
</feature>
<proteinExistence type="predicted"/>
<reference evidence="2 3" key="1">
    <citation type="submission" date="2018-07" db="EMBL/GenBank/DDBJ databases">
        <title>A high quality draft genome assembly of the barn swallow (H. rustica rustica).</title>
        <authorList>
            <person name="Formenti G."/>
            <person name="Chiara M."/>
            <person name="Poveda L."/>
            <person name="Francoijs K.-J."/>
            <person name="Bonisoli-Alquati A."/>
            <person name="Canova L."/>
            <person name="Gianfranceschi L."/>
            <person name="Horner D.S."/>
            <person name="Saino N."/>
        </authorList>
    </citation>
    <scope>NUCLEOTIDE SEQUENCE [LARGE SCALE GENOMIC DNA]</scope>
    <source>
        <strain evidence="2">Chelidonia</strain>
        <tissue evidence="2">Blood</tissue>
    </source>
</reference>
<feature type="region of interest" description="Disordered" evidence="1">
    <location>
        <begin position="33"/>
        <end position="126"/>
    </location>
</feature>
<comment type="caution">
    <text evidence="2">The sequence shown here is derived from an EMBL/GenBank/DDBJ whole genome shotgun (WGS) entry which is preliminary data.</text>
</comment>
<protein>
    <submittedName>
        <fullName evidence="2">Uncharacterized protein</fullName>
    </submittedName>
</protein>
<organism evidence="2 3">
    <name type="scientific">Hirundo rustica rustica</name>
    <dbReference type="NCBI Taxonomy" id="333673"/>
    <lineage>
        <taxon>Eukaryota</taxon>
        <taxon>Metazoa</taxon>
        <taxon>Chordata</taxon>
        <taxon>Craniata</taxon>
        <taxon>Vertebrata</taxon>
        <taxon>Euteleostomi</taxon>
        <taxon>Archelosauria</taxon>
        <taxon>Archosauria</taxon>
        <taxon>Dinosauria</taxon>
        <taxon>Saurischia</taxon>
        <taxon>Theropoda</taxon>
        <taxon>Coelurosauria</taxon>
        <taxon>Aves</taxon>
        <taxon>Neognathae</taxon>
        <taxon>Neoaves</taxon>
        <taxon>Telluraves</taxon>
        <taxon>Australaves</taxon>
        <taxon>Passeriformes</taxon>
        <taxon>Sylvioidea</taxon>
        <taxon>Hirundinidae</taxon>
        <taxon>Hirundo</taxon>
    </lineage>
</organism>
<feature type="compositionally biased region" description="Low complexity" evidence="1">
    <location>
        <begin position="64"/>
        <end position="86"/>
    </location>
</feature>
<keyword evidence="3" id="KW-1185">Reference proteome</keyword>
<sequence length="126" mass="13806">MLRGLRSQLGSYGSDWEKLGKNGIILRGLSALGFSSTPKNHNATRFGRKLPNGLKSPGPDETQTKVSTRTGTSTKTQTNTESETGTDSGAAMGRARDQDWDQERPPELRAAPLQDRDQDRNQYNGN</sequence>
<accession>A0A3M0IEW9</accession>
<evidence type="ECO:0000313" key="3">
    <source>
        <dbReference type="Proteomes" id="UP000269221"/>
    </source>
</evidence>
<dbReference type="Proteomes" id="UP000269221">
    <property type="component" value="Unassembled WGS sequence"/>
</dbReference>
<dbReference type="AlphaFoldDB" id="A0A3M0IEW9"/>
<dbReference type="EMBL" id="QRBI01000358">
    <property type="protein sequence ID" value="RMB88051.1"/>
    <property type="molecule type" value="Genomic_DNA"/>
</dbReference>
<evidence type="ECO:0000256" key="1">
    <source>
        <dbReference type="SAM" id="MobiDB-lite"/>
    </source>
</evidence>
<feature type="compositionally biased region" description="Polar residues" evidence="1">
    <location>
        <begin position="33"/>
        <end position="43"/>
    </location>
</feature>
<name>A0A3M0IEW9_HIRRU</name>
<gene>
    <name evidence="2" type="ORF">DUI87_35563</name>
</gene>